<evidence type="ECO:0000256" key="1">
    <source>
        <dbReference type="SAM" id="SignalP"/>
    </source>
</evidence>
<dbReference type="STRING" id="690850.Desaf_2358"/>
<name>F3YXY0_DESAF</name>
<proteinExistence type="predicted"/>
<organism evidence="2 3">
    <name type="scientific">Desulfocurvibacter africanus subsp. africanus str. Walvis Bay</name>
    <dbReference type="NCBI Taxonomy" id="690850"/>
    <lineage>
        <taxon>Bacteria</taxon>
        <taxon>Pseudomonadati</taxon>
        <taxon>Thermodesulfobacteriota</taxon>
        <taxon>Desulfovibrionia</taxon>
        <taxon>Desulfovibrionales</taxon>
        <taxon>Desulfovibrionaceae</taxon>
        <taxon>Desulfocurvibacter</taxon>
    </lineage>
</organism>
<dbReference type="KEGG" id="daf:Desaf_2358"/>
<dbReference type="eggNOG" id="ENOG502ZA82">
    <property type="taxonomic scope" value="Bacteria"/>
</dbReference>
<dbReference type="RefSeq" id="WP_014260386.1">
    <property type="nucleotide sequence ID" value="NC_016629.1"/>
</dbReference>
<dbReference type="EMBL" id="CP003221">
    <property type="protein sequence ID" value="EGJ50682.1"/>
    <property type="molecule type" value="Genomic_DNA"/>
</dbReference>
<keyword evidence="1" id="KW-0732">Signal</keyword>
<dbReference type="Proteomes" id="UP000007844">
    <property type="component" value="Chromosome"/>
</dbReference>
<feature type="chain" id="PRO_5005676439" evidence="1">
    <location>
        <begin position="26"/>
        <end position="459"/>
    </location>
</feature>
<keyword evidence="3" id="KW-1185">Reference proteome</keyword>
<gene>
    <name evidence="2" type="ORF">Desaf_2358</name>
</gene>
<feature type="signal peptide" evidence="1">
    <location>
        <begin position="1"/>
        <end position="25"/>
    </location>
</feature>
<sequence precursor="true">MIRQALRTLGAAVLLALFATGPASAMHIEQRDEVSYLRGPYNFDFYQRHNHSYRISASIHFAHGIQHDLLALRPMEEHVKTDQASDAMYLDMLFNPPRTEPKMDYYAPYTNQFAWRLLRSIDWTHMHHEQTYDILSDEGIPWQEKKEWTDRAVAYYLDQLDLPMSEAPLDVTMRRAAVMMKPYFSLFRNYYPQSNNFFYAAHWWHPVIYEALMLAGNGEAQQAMLDATNKTYYEQVLRDRPLRMLLSREAMPRYSRMSPESANIFDNLHMLHGIAYDILAYDAWSPDEQREELYRVIRAMSHQPGDEKLARKFALPYPDMDPRVYHDWMRGTDGAMTRIMLEMWDEMMPMMMPRGMAMDESQHRRMSEQLRMKLRPGLQQGELAGSLHDAMKTIMPDMRMAPEAMRPGETPKQMVETMLQGWHRKYGDMPDAQPISMADEPVPPVSPFQAIKAEAATMR</sequence>
<dbReference type="HOGENOM" id="CLU_598369_0_0_7"/>
<dbReference type="AlphaFoldDB" id="F3YXY0"/>
<evidence type="ECO:0000313" key="2">
    <source>
        <dbReference type="EMBL" id="EGJ50682.1"/>
    </source>
</evidence>
<protein>
    <submittedName>
        <fullName evidence="2">Uncharacterized protein</fullName>
    </submittedName>
</protein>
<evidence type="ECO:0000313" key="3">
    <source>
        <dbReference type="Proteomes" id="UP000007844"/>
    </source>
</evidence>
<accession>F3YXY0</accession>
<reference evidence="2 3" key="1">
    <citation type="journal article" date="2011" name="J. Bacteriol.">
        <title>Genome sequence of the mercury-methylating and pleomorphic Desulfovibrio africanus Strain Walvis Bay.</title>
        <authorList>
            <person name="Brown S.D."/>
            <person name="Wall J.D."/>
            <person name="Kucken A.M."/>
            <person name="Gilmour C.C."/>
            <person name="Podar M."/>
            <person name="Brandt C.C."/>
            <person name="Teshima H."/>
            <person name="Detter J.C."/>
            <person name="Han C.S."/>
            <person name="Land M.L."/>
            <person name="Lucas S."/>
            <person name="Han J."/>
            <person name="Pennacchio L."/>
            <person name="Nolan M."/>
            <person name="Pitluck S."/>
            <person name="Woyke T."/>
            <person name="Goodwin L."/>
            <person name="Palumbo A.V."/>
            <person name="Elias D.A."/>
        </authorList>
    </citation>
    <scope>NUCLEOTIDE SEQUENCE [LARGE SCALE GENOMIC DNA]</scope>
    <source>
        <strain evidence="2 3">Walvis Bay</strain>
    </source>
</reference>